<dbReference type="PANTHER" id="PTHR46082">
    <property type="entry name" value="ATP/GTP-BINDING PROTEIN-RELATED"/>
    <property type="match status" value="1"/>
</dbReference>
<evidence type="ECO:0000313" key="1">
    <source>
        <dbReference type="EMBL" id="KEZ42354.1"/>
    </source>
</evidence>
<dbReference type="InterPro" id="IPR053137">
    <property type="entry name" value="NLR-like"/>
</dbReference>
<proteinExistence type="predicted"/>
<comment type="caution">
    <text evidence="1">The sequence shown here is derived from an EMBL/GenBank/DDBJ whole genome shotgun (WGS) entry which is preliminary data.</text>
</comment>
<dbReference type="GeneID" id="27724599"/>
<dbReference type="PANTHER" id="PTHR46082:SF6">
    <property type="entry name" value="AAA+ ATPASE DOMAIN-CONTAINING PROTEIN-RELATED"/>
    <property type="match status" value="1"/>
</dbReference>
<dbReference type="OrthoDB" id="1577640at2759"/>
<accession>A0A084G4U2</accession>
<keyword evidence="2" id="KW-1185">Reference proteome</keyword>
<dbReference type="GO" id="GO:0009116">
    <property type="term" value="P:nucleoside metabolic process"/>
    <property type="evidence" value="ECO:0007669"/>
    <property type="project" value="InterPro"/>
</dbReference>
<reference evidence="1 2" key="1">
    <citation type="journal article" date="2014" name="Genome Announc.">
        <title>Draft genome sequence of the pathogenic fungus Scedosporium apiospermum.</title>
        <authorList>
            <person name="Vandeputte P."/>
            <person name="Ghamrawi S."/>
            <person name="Rechenmann M."/>
            <person name="Iltis A."/>
            <person name="Giraud S."/>
            <person name="Fleury M."/>
            <person name="Thornton C."/>
            <person name="Delhaes L."/>
            <person name="Meyer W."/>
            <person name="Papon N."/>
            <person name="Bouchara J.P."/>
        </authorList>
    </citation>
    <scope>NUCLEOTIDE SEQUENCE [LARGE SCALE GENOMIC DNA]</scope>
    <source>
        <strain evidence="1 2">IHEM 14462</strain>
    </source>
</reference>
<dbReference type="GO" id="GO:0003824">
    <property type="term" value="F:catalytic activity"/>
    <property type="evidence" value="ECO:0007669"/>
    <property type="project" value="InterPro"/>
</dbReference>
<organism evidence="1 2">
    <name type="scientific">Pseudallescheria apiosperma</name>
    <name type="common">Scedosporium apiospermum</name>
    <dbReference type="NCBI Taxonomy" id="563466"/>
    <lineage>
        <taxon>Eukaryota</taxon>
        <taxon>Fungi</taxon>
        <taxon>Dikarya</taxon>
        <taxon>Ascomycota</taxon>
        <taxon>Pezizomycotina</taxon>
        <taxon>Sordariomycetes</taxon>
        <taxon>Hypocreomycetidae</taxon>
        <taxon>Microascales</taxon>
        <taxon>Microascaceae</taxon>
        <taxon>Scedosporium</taxon>
    </lineage>
</organism>
<dbReference type="Gene3D" id="3.40.50.1580">
    <property type="entry name" value="Nucleoside phosphorylase domain"/>
    <property type="match status" value="1"/>
</dbReference>
<name>A0A084G4U2_PSEDA</name>
<dbReference type="EMBL" id="JOWA01000099">
    <property type="protein sequence ID" value="KEZ42354.1"/>
    <property type="molecule type" value="Genomic_DNA"/>
</dbReference>
<gene>
    <name evidence="1" type="ORF">SAPIO_CDS5527</name>
</gene>
<sequence length="427" mass="48028">MRASFPRIQHILVVGIAGGVPCYGQDEDQIVLGDVVVSVSRGKEGGITYYQFGAYVPGKKFSPSGHTLHPSDSLLSAVQNLRSKYMWKGGTRIPEILRGLRELPSEEEQLEYEDPGSDHDYLFPGSYPHEDETKLCKHICDSSKAQTRKDRGSKAMRRTDYPRIHYGNIASANALMVSSEIRDELHRQYEVIGFEMESAGIAQNCQALVIRGICDYADSHKNRKWQKYAAATAVAYAKELLLTLPAEKGEEDMTAPSVTVGQSSSCSLEVERAREYFDRKDFLNAYYAYKQALSNLQKPGASTSRQELFQIHNRMVVCLLTLSSDGKGFNIQENLEEAQKLSLRSEVYALDRDCKAWVLVMQWCIAFRKAREDSSPRGRIDPATMAEFADSLEKVKSKVICLPDDGYPVDEQIESIEDLRKNMLGIH</sequence>
<dbReference type="HOGENOM" id="CLU_642749_0_0_1"/>
<protein>
    <submittedName>
        <fullName evidence="1">Uncharacterized protein</fullName>
    </submittedName>
</protein>
<evidence type="ECO:0000313" key="2">
    <source>
        <dbReference type="Proteomes" id="UP000028545"/>
    </source>
</evidence>
<dbReference type="SUPFAM" id="SSF53167">
    <property type="entry name" value="Purine and uridine phosphorylases"/>
    <property type="match status" value="1"/>
</dbReference>
<dbReference type="VEuPathDB" id="FungiDB:SAPIO_CDS5527"/>
<dbReference type="KEGG" id="sapo:SAPIO_CDS5527"/>
<dbReference type="AlphaFoldDB" id="A0A084G4U2"/>
<dbReference type="Proteomes" id="UP000028545">
    <property type="component" value="Unassembled WGS sequence"/>
</dbReference>
<dbReference type="InterPro" id="IPR035994">
    <property type="entry name" value="Nucleoside_phosphorylase_sf"/>
</dbReference>
<dbReference type="RefSeq" id="XP_016642153.1">
    <property type="nucleotide sequence ID" value="XM_016787838.1"/>
</dbReference>